<dbReference type="AlphaFoldDB" id="A0A9X3N028"/>
<feature type="chain" id="PRO_5040964426" description="Virginiamycin B lyase" evidence="1">
    <location>
        <begin position="22"/>
        <end position="620"/>
    </location>
</feature>
<dbReference type="EMBL" id="JAPDOD010000051">
    <property type="protein sequence ID" value="MDA0165717.1"/>
    <property type="molecule type" value="Genomic_DNA"/>
</dbReference>
<evidence type="ECO:0000313" key="2">
    <source>
        <dbReference type="EMBL" id="MDA0165717.1"/>
    </source>
</evidence>
<dbReference type="PANTHER" id="PTHR40274">
    <property type="entry name" value="VIRGINIAMYCIN B LYASE"/>
    <property type="match status" value="1"/>
</dbReference>
<dbReference type="PANTHER" id="PTHR40274:SF3">
    <property type="entry name" value="VIRGINIAMYCIN B LYASE"/>
    <property type="match status" value="1"/>
</dbReference>
<keyword evidence="1" id="KW-0732">Signal</keyword>
<accession>A0A9X3N028</accession>
<keyword evidence="3" id="KW-1185">Reference proteome</keyword>
<dbReference type="InterPro" id="IPR051344">
    <property type="entry name" value="Vgb"/>
</dbReference>
<reference evidence="2" key="1">
    <citation type="submission" date="2022-10" db="EMBL/GenBank/DDBJ databases">
        <title>The WGS of Solirubrobacter ginsenosidimutans DSM 21036.</title>
        <authorList>
            <person name="Jiang Z."/>
        </authorList>
    </citation>
    <scope>NUCLEOTIDE SEQUENCE</scope>
    <source>
        <strain evidence="2">DSM 21036</strain>
    </source>
</reference>
<sequence>MWTRWLAAALLLGALASPAAAAPLDRFYLPSVANQDLSAVAAGGDGRVWVALRGAIGAVDRDGMVTTYATGGLTPDAIAAGPDGAVWFAAGGTVARVAGGVTAIVARGLVDAESITAGPDGAMWVAETSAGDIARVTADGEVQRFRLGSGVSAWSLTAGPDRNLWFAGALDAQGLVGRLTPSGQVTTFRFPLLLSARAPIIVAGPDGNLWVASGLPNALLRVTPAGVISTVDVGSPPRALALAPDGALWFSTFDGIVRRAPDGTLRRFEDAFGVSSNCDDFAFAQPALAVAGDGTVWASYPQGALDRFAVGAAAPAPVRPVLSARGPLRAPDAMVRATDGSAWMAMRSALVRVAASGRRTVFHPWRGRHFASLTTAAHGGVWFSTANTKLSSLSPTGRVRSYRLPRGAKINELAPGTRGSVWYVDYGLHSIGHLDVAGKIREYRLGRHAQPFGIAPRSAGGVWVTDANRAIERVGPGGDITRFPRTGTSDVPAIVTAPDDSAWFTDFGARRVGHITPAGAIQRFPTHGHPTAIALGPDGAVWFTTTAGPGAQGGLGRIDAAGHVRELPVHLTCTASYLGLITGPDGNLWFAQDGSPVAVAELDPRRLAETGAIPTAAGDA</sequence>
<name>A0A9X3N028_9ACTN</name>
<evidence type="ECO:0000313" key="3">
    <source>
        <dbReference type="Proteomes" id="UP001149140"/>
    </source>
</evidence>
<dbReference type="SUPFAM" id="SSF63829">
    <property type="entry name" value="Calcium-dependent phosphotriesterase"/>
    <property type="match status" value="3"/>
</dbReference>
<dbReference type="InterPro" id="IPR015943">
    <property type="entry name" value="WD40/YVTN_repeat-like_dom_sf"/>
</dbReference>
<gene>
    <name evidence="2" type="ORF">OM076_35950</name>
</gene>
<dbReference type="RefSeq" id="WP_270044979.1">
    <property type="nucleotide sequence ID" value="NZ_JAPDOD010000051.1"/>
</dbReference>
<evidence type="ECO:0008006" key="4">
    <source>
        <dbReference type="Google" id="ProtNLM"/>
    </source>
</evidence>
<proteinExistence type="predicted"/>
<protein>
    <recommendedName>
        <fullName evidence="4">Virginiamycin B lyase</fullName>
    </recommendedName>
</protein>
<comment type="caution">
    <text evidence="2">The sequence shown here is derived from an EMBL/GenBank/DDBJ whole genome shotgun (WGS) entry which is preliminary data.</text>
</comment>
<evidence type="ECO:0000256" key="1">
    <source>
        <dbReference type="SAM" id="SignalP"/>
    </source>
</evidence>
<organism evidence="2 3">
    <name type="scientific">Solirubrobacter ginsenosidimutans</name>
    <dbReference type="NCBI Taxonomy" id="490573"/>
    <lineage>
        <taxon>Bacteria</taxon>
        <taxon>Bacillati</taxon>
        <taxon>Actinomycetota</taxon>
        <taxon>Thermoleophilia</taxon>
        <taxon>Solirubrobacterales</taxon>
        <taxon>Solirubrobacteraceae</taxon>
        <taxon>Solirubrobacter</taxon>
    </lineage>
</organism>
<feature type="signal peptide" evidence="1">
    <location>
        <begin position="1"/>
        <end position="21"/>
    </location>
</feature>
<dbReference type="Pfam" id="PF24684">
    <property type="entry name" value="Vgb_lyase"/>
    <property type="match status" value="2"/>
</dbReference>
<dbReference type="Proteomes" id="UP001149140">
    <property type="component" value="Unassembled WGS sequence"/>
</dbReference>
<dbReference type="Gene3D" id="2.130.10.10">
    <property type="entry name" value="YVTN repeat-like/Quinoprotein amine dehydrogenase"/>
    <property type="match status" value="3"/>
</dbReference>